<dbReference type="InterPro" id="IPR003594">
    <property type="entry name" value="HATPase_dom"/>
</dbReference>
<keyword evidence="12" id="KW-0472">Membrane</keyword>
<feature type="domain" description="Histidine kinase" evidence="13">
    <location>
        <begin position="107"/>
        <end position="299"/>
    </location>
</feature>
<evidence type="ECO:0000259" key="13">
    <source>
        <dbReference type="PROSITE" id="PS50109"/>
    </source>
</evidence>
<evidence type="ECO:0000256" key="1">
    <source>
        <dbReference type="ARBA" id="ARBA00000085"/>
    </source>
</evidence>
<sequence>MKPHEALAEAWEEALEGLVLHENRQVVYLNPKAAQLLGVNRERVVGRPLLLALRDHRLEALALHGGERLLEVRGLWLRAKALPGRLYLLDESEAKRRLRALEEATQTLAHELRTPLSGMGPLLEVLTPKTPQEKEVLALLKAEVARLAQLVEALSPIRPGPRRPVALAELWPRLEGLLRERLRGRKVEVALPHTFLTDPESLLQILLNLLDNALKYGQDPIRLVSREEGGKGLVEVWDAGPPLPDYEALFLPGKRGSVEVKGQGLGLYLVRRLAQALGGEAYARREGEANVFGVRLPLD</sequence>
<protein>
    <recommendedName>
        <fullName evidence="3">histidine kinase</fullName>
        <ecNumber evidence="3">2.7.13.3</ecNumber>
    </recommendedName>
</protein>
<dbReference type="Gene3D" id="3.30.450.20">
    <property type="entry name" value="PAS domain"/>
    <property type="match status" value="1"/>
</dbReference>
<keyword evidence="5" id="KW-0808">Transferase</keyword>
<evidence type="ECO:0000256" key="5">
    <source>
        <dbReference type="ARBA" id="ARBA00022679"/>
    </source>
</evidence>
<dbReference type="GO" id="GO:0005524">
    <property type="term" value="F:ATP binding"/>
    <property type="evidence" value="ECO:0007669"/>
    <property type="project" value="UniProtKB-KW"/>
</dbReference>
<dbReference type="InterPro" id="IPR003661">
    <property type="entry name" value="HisK_dim/P_dom"/>
</dbReference>
<feature type="domain" description="PAS" evidence="14">
    <location>
        <begin position="18"/>
        <end position="53"/>
    </location>
</feature>
<evidence type="ECO:0000256" key="3">
    <source>
        <dbReference type="ARBA" id="ARBA00012438"/>
    </source>
</evidence>
<dbReference type="GO" id="GO:0030295">
    <property type="term" value="F:protein kinase activator activity"/>
    <property type="evidence" value="ECO:0007669"/>
    <property type="project" value="TreeGrafter"/>
</dbReference>
<evidence type="ECO:0000256" key="9">
    <source>
        <dbReference type="ARBA" id="ARBA00022840"/>
    </source>
</evidence>
<evidence type="ECO:0000256" key="7">
    <source>
        <dbReference type="ARBA" id="ARBA00022741"/>
    </source>
</evidence>
<dbReference type="CDD" id="cd00082">
    <property type="entry name" value="HisKA"/>
    <property type="match status" value="1"/>
</dbReference>
<comment type="subcellular location">
    <subcellularLocation>
        <location evidence="2">Membrane</location>
        <topology evidence="2">Multi-pass membrane protein</topology>
    </subcellularLocation>
</comment>
<evidence type="ECO:0000256" key="10">
    <source>
        <dbReference type="ARBA" id="ARBA00022989"/>
    </source>
</evidence>
<dbReference type="SUPFAM" id="SSF55785">
    <property type="entry name" value="PYP-like sensor domain (PAS domain)"/>
    <property type="match status" value="1"/>
</dbReference>
<dbReference type="InterPro" id="IPR035965">
    <property type="entry name" value="PAS-like_dom_sf"/>
</dbReference>
<evidence type="ECO:0000259" key="14">
    <source>
        <dbReference type="PROSITE" id="PS50112"/>
    </source>
</evidence>
<dbReference type="Pfam" id="PF00512">
    <property type="entry name" value="HisKA"/>
    <property type="match status" value="1"/>
</dbReference>
<dbReference type="InterPro" id="IPR036890">
    <property type="entry name" value="HATPase_C_sf"/>
</dbReference>
<dbReference type="Proteomes" id="UP000199446">
    <property type="component" value="Unassembled WGS sequence"/>
</dbReference>
<dbReference type="InterPro" id="IPR050351">
    <property type="entry name" value="BphY/WalK/GraS-like"/>
</dbReference>
<dbReference type="STRING" id="482827.SAMN04488243_10911"/>
<dbReference type="SUPFAM" id="SSF47384">
    <property type="entry name" value="Homodimeric domain of signal transducing histidine kinase"/>
    <property type="match status" value="1"/>
</dbReference>
<comment type="catalytic activity">
    <reaction evidence="1">
        <text>ATP + protein L-histidine = ADP + protein N-phospho-L-histidine.</text>
        <dbReference type="EC" id="2.7.13.3"/>
    </reaction>
</comment>
<keyword evidence="16" id="KW-1185">Reference proteome</keyword>
<proteinExistence type="predicted"/>
<evidence type="ECO:0000256" key="12">
    <source>
        <dbReference type="ARBA" id="ARBA00023136"/>
    </source>
</evidence>
<dbReference type="GO" id="GO:0000156">
    <property type="term" value="F:phosphorelay response regulator activity"/>
    <property type="evidence" value="ECO:0007669"/>
    <property type="project" value="TreeGrafter"/>
</dbReference>
<dbReference type="EMBL" id="FNBC01000009">
    <property type="protein sequence ID" value="SDE75121.1"/>
    <property type="molecule type" value="Genomic_DNA"/>
</dbReference>
<dbReference type="SMART" id="SM00387">
    <property type="entry name" value="HATPase_c"/>
    <property type="match status" value="1"/>
</dbReference>
<keyword evidence="10" id="KW-1133">Transmembrane helix</keyword>
<accession>A0A1G7FGU8</accession>
<dbReference type="PRINTS" id="PR00344">
    <property type="entry name" value="BCTRLSENSOR"/>
</dbReference>
<dbReference type="PROSITE" id="PS50109">
    <property type="entry name" value="HIS_KIN"/>
    <property type="match status" value="1"/>
</dbReference>
<dbReference type="Gene3D" id="1.10.287.130">
    <property type="match status" value="1"/>
</dbReference>
<keyword evidence="11" id="KW-0902">Two-component regulatory system</keyword>
<dbReference type="EC" id="2.7.13.3" evidence="3"/>
<dbReference type="SUPFAM" id="SSF55874">
    <property type="entry name" value="ATPase domain of HSP90 chaperone/DNA topoisomerase II/histidine kinase"/>
    <property type="match status" value="1"/>
</dbReference>
<keyword evidence="7" id="KW-0547">Nucleotide-binding</keyword>
<dbReference type="PANTHER" id="PTHR42878">
    <property type="entry name" value="TWO-COMPONENT HISTIDINE KINASE"/>
    <property type="match status" value="1"/>
</dbReference>
<evidence type="ECO:0000256" key="4">
    <source>
        <dbReference type="ARBA" id="ARBA00022553"/>
    </source>
</evidence>
<dbReference type="PANTHER" id="PTHR42878:SF7">
    <property type="entry name" value="SENSOR HISTIDINE KINASE GLRK"/>
    <property type="match status" value="1"/>
</dbReference>
<keyword evidence="4" id="KW-0597">Phosphoprotein</keyword>
<dbReference type="PROSITE" id="PS50112">
    <property type="entry name" value="PAS"/>
    <property type="match status" value="1"/>
</dbReference>
<dbReference type="Pfam" id="PF02518">
    <property type="entry name" value="HATPase_c"/>
    <property type="match status" value="1"/>
</dbReference>
<evidence type="ECO:0000256" key="2">
    <source>
        <dbReference type="ARBA" id="ARBA00004141"/>
    </source>
</evidence>
<keyword evidence="9" id="KW-0067">ATP-binding</keyword>
<keyword evidence="6" id="KW-0812">Transmembrane</keyword>
<keyword evidence="8 15" id="KW-0418">Kinase</keyword>
<name>A0A1G7FGU8_9DEIN</name>
<dbReference type="AlphaFoldDB" id="A0A1G7FGU8"/>
<dbReference type="OrthoDB" id="9813151at2"/>
<dbReference type="InterPro" id="IPR004358">
    <property type="entry name" value="Sig_transdc_His_kin-like_C"/>
</dbReference>
<evidence type="ECO:0000313" key="16">
    <source>
        <dbReference type="Proteomes" id="UP000199446"/>
    </source>
</evidence>
<dbReference type="InterPro" id="IPR036097">
    <property type="entry name" value="HisK_dim/P_sf"/>
</dbReference>
<dbReference type="InterPro" id="IPR005467">
    <property type="entry name" value="His_kinase_dom"/>
</dbReference>
<dbReference type="RefSeq" id="WP_093006358.1">
    <property type="nucleotide sequence ID" value="NZ_FNBC01000009.1"/>
</dbReference>
<reference evidence="16" key="1">
    <citation type="submission" date="2016-10" db="EMBL/GenBank/DDBJ databases">
        <authorList>
            <person name="Varghese N."/>
            <person name="Submissions S."/>
        </authorList>
    </citation>
    <scope>NUCLEOTIDE SEQUENCE [LARGE SCALE GENOMIC DNA]</scope>
    <source>
        <strain evidence="16">CGMCC 1.6992</strain>
    </source>
</reference>
<dbReference type="GO" id="GO:0007234">
    <property type="term" value="P:osmosensory signaling via phosphorelay pathway"/>
    <property type="evidence" value="ECO:0007669"/>
    <property type="project" value="TreeGrafter"/>
</dbReference>
<evidence type="ECO:0000256" key="8">
    <source>
        <dbReference type="ARBA" id="ARBA00022777"/>
    </source>
</evidence>
<organism evidence="15 16">
    <name type="scientific">Thermus arciformis</name>
    <dbReference type="NCBI Taxonomy" id="482827"/>
    <lineage>
        <taxon>Bacteria</taxon>
        <taxon>Thermotogati</taxon>
        <taxon>Deinococcota</taxon>
        <taxon>Deinococci</taxon>
        <taxon>Thermales</taxon>
        <taxon>Thermaceae</taxon>
        <taxon>Thermus</taxon>
    </lineage>
</organism>
<dbReference type="InterPro" id="IPR000014">
    <property type="entry name" value="PAS"/>
</dbReference>
<evidence type="ECO:0000256" key="11">
    <source>
        <dbReference type="ARBA" id="ARBA00023012"/>
    </source>
</evidence>
<dbReference type="GO" id="GO:0000155">
    <property type="term" value="F:phosphorelay sensor kinase activity"/>
    <property type="evidence" value="ECO:0007669"/>
    <property type="project" value="InterPro"/>
</dbReference>
<dbReference type="Gene3D" id="3.30.565.10">
    <property type="entry name" value="Histidine kinase-like ATPase, C-terminal domain"/>
    <property type="match status" value="1"/>
</dbReference>
<dbReference type="SMART" id="SM00388">
    <property type="entry name" value="HisKA"/>
    <property type="match status" value="1"/>
</dbReference>
<evidence type="ECO:0000313" key="15">
    <source>
        <dbReference type="EMBL" id="SDE75121.1"/>
    </source>
</evidence>
<gene>
    <name evidence="15" type="ORF">SAMN04488243_10911</name>
</gene>
<dbReference type="GO" id="GO:0016020">
    <property type="term" value="C:membrane"/>
    <property type="evidence" value="ECO:0007669"/>
    <property type="project" value="UniProtKB-SubCell"/>
</dbReference>
<evidence type="ECO:0000256" key="6">
    <source>
        <dbReference type="ARBA" id="ARBA00022692"/>
    </source>
</evidence>